<evidence type="ECO:0000313" key="2">
    <source>
        <dbReference type="Proteomes" id="UP000748752"/>
    </source>
</evidence>
<proteinExistence type="predicted"/>
<evidence type="ECO:0008006" key="3">
    <source>
        <dbReference type="Google" id="ProtNLM"/>
    </source>
</evidence>
<organism evidence="1 2">
    <name type="scientific">Thiohalocapsa halophila</name>
    <dbReference type="NCBI Taxonomy" id="69359"/>
    <lineage>
        <taxon>Bacteria</taxon>
        <taxon>Pseudomonadati</taxon>
        <taxon>Pseudomonadota</taxon>
        <taxon>Gammaproteobacteria</taxon>
        <taxon>Chromatiales</taxon>
        <taxon>Chromatiaceae</taxon>
        <taxon>Thiohalocapsa</taxon>
    </lineage>
</organism>
<dbReference type="Proteomes" id="UP000748752">
    <property type="component" value="Unassembled WGS sequence"/>
</dbReference>
<dbReference type="EMBL" id="NRRV01000045">
    <property type="protein sequence ID" value="MBK1632360.1"/>
    <property type="molecule type" value="Genomic_DNA"/>
</dbReference>
<comment type="caution">
    <text evidence="1">The sequence shown here is derived from an EMBL/GenBank/DDBJ whole genome shotgun (WGS) entry which is preliminary data.</text>
</comment>
<protein>
    <recommendedName>
        <fullName evidence="3">Ferrous iron transport protein A</fullName>
    </recommendedName>
</protein>
<accession>A0ABS1CKA9</accession>
<sequence length="59" mass="6069">MALCGKVIELRKSGLERLEGIGDEAGTFLVVRGFGELGVEVEGGAHGRTLQVGVIGEAS</sequence>
<reference evidence="1 2" key="1">
    <citation type="journal article" date="2020" name="Microorganisms">
        <title>Osmotic Adaptation and Compatible Solute Biosynthesis of Phototrophic Bacteria as Revealed from Genome Analyses.</title>
        <authorList>
            <person name="Imhoff J.F."/>
            <person name="Rahn T."/>
            <person name="Kunzel S."/>
            <person name="Keller A."/>
            <person name="Neulinger S.C."/>
        </authorList>
    </citation>
    <scope>NUCLEOTIDE SEQUENCE [LARGE SCALE GENOMIC DNA]</scope>
    <source>
        <strain evidence="1 2">DSM 6210</strain>
    </source>
</reference>
<evidence type="ECO:0000313" key="1">
    <source>
        <dbReference type="EMBL" id="MBK1632360.1"/>
    </source>
</evidence>
<name>A0ABS1CKA9_9GAMM</name>
<gene>
    <name evidence="1" type="ORF">CKO31_16775</name>
</gene>
<keyword evidence="2" id="KW-1185">Reference proteome</keyword>